<gene>
    <name evidence="1" type="ORF">BD311DRAFT_816251</name>
</gene>
<protein>
    <submittedName>
        <fullName evidence="1">Uncharacterized protein</fullName>
    </submittedName>
</protein>
<evidence type="ECO:0000313" key="1">
    <source>
        <dbReference type="EMBL" id="TBU23919.1"/>
    </source>
</evidence>
<sequence>MDTSLSRQNSREGILALRSELKLSVVLPLEDAARVQCIRVSGATAVLQLDKLQPLFDKTLRCLETLDIRMDVLEAQHGVVLTEFLNIDEKRLPALRSLSLKGVYIPWNSEFLRDLRDLYIT</sequence>
<accession>A0A4Q9MA59</accession>
<dbReference type="Proteomes" id="UP000292957">
    <property type="component" value="Unassembled WGS sequence"/>
</dbReference>
<proteinExistence type="predicted"/>
<dbReference type="EMBL" id="ML143491">
    <property type="protein sequence ID" value="TBU23919.1"/>
    <property type="molecule type" value="Genomic_DNA"/>
</dbReference>
<dbReference type="AlphaFoldDB" id="A0A4Q9MA59"/>
<reference evidence="1" key="1">
    <citation type="submission" date="2019-01" db="EMBL/GenBank/DDBJ databases">
        <title>Draft genome sequences of three monokaryotic isolates of the white-rot basidiomycete fungus Dichomitus squalens.</title>
        <authorList>
            <consortium name="DOE Joint Genome Institute"/>
            <person name="Lopez S.C."/>
            <person name="Andreopoulos B."/>
            <person name="Pangilinan J."/>
            <person name="Lipzen A."/>
            <person name="Riley R."/>
            <person name="Ahrendt S."/>
            <person name="Ng V."/>
            <person name="Barry K."/>
            <person name="Daum C."/>
            <person name="Grigoriev I.V."/>
            <person name="Hilden K.S."/>
            <person name="Makela M.R."/>
            <person name="de Vries R.P."/>
        </authorList>
    </citation>
    <scope>NUCLEOTIDE SEQUENCE [LARGE SCALE GENOMIC DNA]</scope>
    <source>
        <strain evidence="1">OM18370.1</strain>
    </source>
</reference>
<organism evidence="1">
    <name type="scientific">Dichomitus squalens</name>
    <dbReference type="NCBI Taxonomy" id="114155"/>
    <lineage>
        <taxon>Eukaryota</taxon>
        <taxon>Fungi</taxon>
        <taxon>Dikarya</taxon>
        <taxon>Basidiomycota</taxon>
        <taxon>Agaricomycotina</taxon>
        <taxon>Agaricomycetes</taxon>
        <taxon>Polyporales</taxon>
        <taxon>Polyporaceae</taxon>
        <taxon>Dichomitus</taxon>
    </lineage>
</organism>
<name>A0A4Q9MA59_9APHY</name>